<keyword evidence="5 6" id="KW-0472">Membrane</keyword>
<evidence type="ECO:0000256" key="6">
    <source>
        <dbReference type="SAM" id="Phobius"/>
    </source>
</evidence>
<organism evidence="7 8">
    <name type="scientific">Opitutus terrae (strain DSM 11246 / JCM 15787 / PB90-1)</name>
    <dbReference type="NCBI Taxonomy" id="452637"/>
    <lineage>
        <taxon>Bacteria</taxon>
        <taxon>Pseudomonadati</taxon>
        <taxon>Verrucomicrobiota</taxon>
        <taxon>Opitutia</taxon>
        <taxon>Opitutales</taxon>
        <taxon>Opitutaceae</taxon>
        <taxon>Opitutus</taxon>
    </lineage>
</organism>
<keyword evidence="8" id="KW-1185">Reference proteome</keyword>
<dbReference type="EMBL" id="CP001032">
    <property type="protein sequence ID" value="ACB73535.1"/>
    <property type="molecule type" value="Genomic_DNA"/>
</dbReference>
<dbReference type="OrthoDB" id="9804152at2"/>
<accession>B1ZPD0</accession>
<evidence type="ECO:0000256" key="4">
    <source>
        <dbReference type="ARBA" id="ARBA00022989"/>
    </source>
</evidence>
<dbReference type="PANTHER" id="PTHR34478">
    <property type="entry name" value="PROTEIN LEMA"/>
    <property type="match status" value="1"/>
</dbReference>
<dbReference type="STRING" id="452637.Oter_0244"/>
<dbReference type="PANTHER" id="PTHR34478:SF2">
    <property type="entry name" value="MEMBRANE PROTEIN"/>
    <property type="match status" value="1"/>
</dbReference>
<sequence length="199" mass="21865">MIALIVLGALLALVLIVGLWIVGIYNTLVALRNRFKNAFAQIDVQLKRRYDLIPNLVETAKGYLKHERETLEAVIKARNIALGAAQTAAANPADANAVRNLGAAETGLTGALSRLMVVAEQYPDLKANQNMMQLTEELTSTENKIAFARQAYNDSVMTYNTSRETFPNVIFAGMFGFLPAELFKIDDATERNAPKVSFT</sequence>
<dbReference type="GO" id="GO:0016020">
    <property type="term" value="C:membrane"/>
    <property type="evidence" value="ECO:0007669"/>
    <property type="project" value="UniProtKB-SubCell"/>
</dbReference>
<proteinExistence type="inferred from homology"/>
<evidence type="ECO:0000256" key="3">
    <source>
        <dbReference type="ARBA" id="ARBA00022692"/>
    </source>
</evidence>
<evidence type="ECO:0000256" key="5">
    <source>
        <dbReference type="ARBA" id="ARBA00023136"/>
    </source>
</evidence>
<evidence type="ECO:0000313" key="7">
    <source>
        <dbReference type="EMBL" id="ACB73535.1"/>
    </source>
</evidence>
<dbReference type="InterPro" id="IPR023353">
    <property type="entry name" value="LemA-like_dom_sf"/>
</dbReference>
<comment type="subcellular location">
    <subcellularLocation>
        <location evidence="1">Membrane</location>
        <topology evidence="1">Single-pass membrane protein</topology>
    </subcellularLocation>
</comment>
<reference evidence="7 8" key="1">
    <citation type="journal article" date="2011" name="J. Bacteriol.">
        <title>Genome sequence of the verrucomicrobium Opitutus terrae PB90-1, an abundant inhabitant of rice paddy soil ecosystems.</title>
        <authorList>
            <person name="van Passel M.W."/>
            <person name="Kant R."/>
            <person name="Palva A."/>
            <person name="Copeland A."/>
            <person name="Lucas S."/>
            <person name="Lapidus A."/>
            <person name="Glavina del Rio T."/>
            <person name="Pitluck S."/>
            <person name="Goltsman E."/>
            <person name="Clum A."/>
            <person name="Sun H."/>
            <person name="Schmutz J."/>
            <person name="Larimer F.W."/>
            <person name="Land M.L."/>
            <person name="Hauser L."/>
            <person name="Kyrpides N."/>
            <person name="Mikhailova N."/>
            <person name="Richardson P.P."/>
            <person name="Janssen P.H."/>
            <person name="de Vos W.M."/>
            <person name="Smidt H."/>
        </authorList>
    </citation>
    <scope>NUCLEOTIDE SEQUENCE [LARGE SCALE GENOMIC DNA]</scope>
    <source>
        <strain evidence="8">DSM 11246 / JCM 15787 / PB90-1</strain>
    </source>
</reference>
<comment type="similarity">
    <text evidence="2">Belongs to the LemA family.</text>
</comment>
<dbReference type="Pfam" id="PF04011">
    <property type="entry name" value="LemA"/>
    <property type="match status" value="1"/>
</dbReference>
<dbReference type="Proteomes" id="UP000007013">
    <property type="component" value="Chromosome"/>
</dbReference>
<evidence type="ECO:0000256" key="2">
    <source>
        <dbReference type="ARBA" id="ARBA00008854"/>
    </source>
</evidence>
<dbReference type="Gene3D" id="1.20.1440.20">
    <property type="entry name" value="LemA-like domain"/>
    <property type="match status" value="1"/>
</dbReference>
<feature type="transmembrane region" description="Helical" evidence="6">
    <location>
        <begin position="6"/>
        <end position="31"/>
    </location>
</feature>
<protein>
    <submittedName>
        <fullName evidence="7">LemA family protein</fullName>
    </submittedName>
</protein>
<dbReference type="InterPro" id="IPR007156">
    <property type="entry name" value="MamQ_LemA"/>
</dbReference>
<gene>
    <name evidence="7" type="ordered locus">Oter_0244</name>
</gene>
<evidence type="ECO:0000313" key="8">
    <source>
        <dbReference type="Proteomes" id="UP000007013"/>
    </source>
</evidence>
<dbReference type="RefSeq" id="WP_012373073.1">
    <property type="nucleotide sequence ID" value="NC_010571.1"/>
</dbReference>
<dbReference type="KEGG" id="ote:Oter_0244"/>
<evidence type="ECO:0000256" key="1">
    <source>
        <dbReference type="ARBA" id="ARBA00004167"/>
    </source>
</evidence>
<dbReference type="AlphaFoldDB" id="B1ZPD0"/>
<keyword evidence="3 6" id="KW-0812">Transmembrane</keyword>
<dbReference type="SUPFAM" id="SSF140478">
    <property type="entry name" value="LemA-like"/>
    <property type="match status" value="1"/>
</dbReference>
<dbReference type="eggNOG" id="COG1704">
    <property type="taxonomic scope" value="Bacteria"/>
</dbReference>
<keyword evidence="4 6" id="KW-1133">Transmembrane helix</keyword>
<name>B1ZPD0_OPITP</name>
<dbReference type="HOGENOM" id="CLU_056714_2_1_0"/>